<feature type="chain" id="PRO_5041933282" evidence="1">
    <location>
        <begin position="21"/>
        <end position="252"/>
    </location>
</feature>
<dbReference type="RefSeq" id="WP_123957553.1">
    <property type="nucleotide sequence ID" value="NZ_CP015029.1"/>
</dbReference>
<evidence type="ECO:0000313" key="5">
    <source>
        <dbReference type="Proteomes" id="UP000276901"/>
    </source>
</evidence>
<proteinExistence type="predicted"/>
<dbReference type="Proteomes" id="UP000502287">
    <property type="component" value="Chromosome"/>
</dbReference>
<dbReference type="Proteomes" id="UP000276901">
    <property type="component" value="Unassembled WGS sequence"/>
</dbReference>
<feature type="signal peptide" evidence="1">
    <location>
        <begin position="1"/>
        <end position="20"/>
    </location>
</feature>
<evidence type="ECO:0000313" key="3">
    <source>
        <dbReference type="EMBL" id="QIM64551.1"/>
    </source>
</evidence>
<evidence type="ECO:0000313" key="6">
    <source>
        <dbReference type="Proteomes" id="UP000502287"/>
    </source>
</evidence>
<evidence type="ECO:0000256" key="1">
    <source>
        <dbReference type="SAM" id="SignalP"/>
    </source>
</evidence>
<feature type="domain" description="Phosphodiester glycosidase" evidence="2">
    <location>
        <begin position="68"/>
        <end position="249"/>
    </location>
</feature>
<reference evidence="3 6" key="1">
    <citation type="submission" date="2016-03" db="EMBL/GenBank/DDBJ databases">
        <authorList>
            <person name="Hansen M.J."/>
            <person name="Bojesen A.M."/>
            <person name="Planet P."/>
        </authorList>
    </citation>
    <scope>NUCLEOTIDE SEQUENCE [LARGE SCALE GENOMIC DNA]</scope>
    <source>
        <strain evidence="3 6">HPA 21</strain>
    </source>
</reference>
<dbReference type="Pfam" id="PF09992">
    <property type="entry name" value="NAGPA"/>
    <property type="match status" value="1"/>
</dbReference>
<sequence>MKFSFFLLFVWGVVPTFTYAQTDCIQTYSENDTVHISRVDLNCKNIELIASQVEDQGLTVSEFAEKYQTAVAINGSFFRKDGSPIGLNISNFKRLSKSQDTRSRSFLACTAENKCDIDPKNSLAKINPKWKTAIAGWHVFNTKSGQFECAKSDKIGCSQSIFTDKHPRTMIGLDEKRNWLYFVVVEGRQLTFSGMTMAQLAELAGQLQLTKAVNLDGGGSSTMVVGTKRLSALPLLQGSERKVGNMIGVKVK</sequence>
<dbReference type="AlphaFoldDB" id="A0AAE6X5G9"/>
<keyword evidence="1" id="KW-0732">Signal</keyword>
<protein>
    <submittedName>
        <fullName evidence="4">Uncharacterized protein DUF2233</fullName>
    </submittedName>
</protein>
<dbReference type="PANTHER" id="PTHR40446:SF2">
    <property type="entry name" value="N-ACETYLGLUCOSAMINE-1-PHOSPHODIESTER ALPHA-N-ACETYLGLUCOSAMINIDASE"/>
    <property type="match status" value="1"/>
</dbReference>
<dbReference type="InterPro" id="IPR018711">
    <property type="entry name" value="NAGPA"/>
</dbReference>
<name>A0AAE6X5G9_9PAST</name>
<reference evidence="4 5" key="2">
    <citation type="submission" date="2018-11" db="EMBL/GenBank/DDBJ databases">
        <title>Genomic Encyclopedia of Type Strains, Phase IV (KMG-IV): sequencing the most valuable type-strain genomes for metagenomic binning, comparative biology and taxonomic classification.</title>
        <authorList>
            <person name="Goeker M."/>
        </authorList>
    </citation>
    <scope>NUCLEOTIDE SEQUENCE [LARGE SCALE GENOMIC DNA]</scope>
    <source>
        <strain evidence="4 5">DSM 25797</strain>
    </source>
</reference>
<dbReference type="PANTHER" id="PTHR40446">
    <property type="entry name" value="N-ACETYLGLUCOSAMINE-1-PHOSPHODIESTER ALPHA-N-ACETYLGLUCOSAMINIDASE"/>
    <property type="match status" value="1"/>
</dbReference>
<dbReference type="EMBL" id="CP015029">
    <property type="protein sequence ID" value="QIM64551.1"/>
    <property type="molecule type" value="Genomic_DNA"/>
</dbReference>
<evidence type="ECO:0000313" key="4">
    <source>
        <dbReference type="EMBL" id="RPE90970.1"/>
    </source>
</evidence>
<keyword evidence="5" id="KW-1185">Reference proteome</keyword>
<dbReference type="KEGG" id="fcl:A4G17_03375"/>
<accession>A0AAE6X5G9</accession>
<organism evidence="3 6">
    <name type="scientific">Frederiksenia canicola</name>
    <dbReference type="NCBI Taxonomy" id="123824"/>
    <lineage>
        <taxon>Bacteria</taxon>
        <taxon>Pseudomonadati</taxon>
        <taxon>Pseudomonadota</taxon>
        <taxon>Gammaproteobacteria</taxon>
        <taxon>Pasteurellales</taxon>
        <taxon>Pasteurellaceae</taxon>
        <taxon>Frederiksenia</taxon>
    </lineage>
</organism>
<gene>
    <name evidence="3" type="ORF">A4G17_03375</name>
    <name evidence="4" type="ORF">EDC49_1971</name>
</gene>
<dbReference type="EMBL" id="RKQT01000006">
    <property type="protein sequence ID" value="RPE90970.1"/>
    <property type="molecule type" value="Genomic_DNA"/>
</dbReference>
<evidence type="ECO:0000259" key="2">
    <source>
        <dbReference type="Pfam" id="PF09992"/>
    </source>
</evidence>